<comment type="caution">
    <text evidence="3">The sequence shown here is derived from an EMBL/GenBank/DDBJ whole genome shotgun (WGS) entry which is preliminary data.</text>
</comment>
<dbReference type="EMBL" id="JBANDC010000033">
    <property type="protein sequence ID" value="MEM4990780.1"/>
    <property type="molecule type" value="Genomic_DNA"/>
</dbReference>
<evidence type="ECO:0000313" key="4">
    <source>
        <dbReference type="Proteomes" id="UP001495910"/>
    </source>
</evidence>
<sequence>MHRAGGSRIHVFLASRGKACAGLAYATKENGFVKNINNTKAGKMKICSKYLRLASATPFFVFGLMSTLAHAEVRISGSDTEENLITTAVAQYQRGGKSDIKAEFKGTSIGFKDLCRGAADIVPASSKIQADQAKVCADKKISYIELPIAYDAVAVIVNKSNNWANDLTMAELKTIFHTESFGKITRWNQVRIAYNDAPLKIVSPDTKSGTTMFFTERVNAMRGFLRGDSTIFSDHGKIIDAVSEDINAIGFVSFGALVEHKANVRPVPVNFGKGAVIPDASSVLSGAYEPLTRLLYVYIAQSALAKPEVTAFASYLFENGDRYARFSGFVPLAASSYISSVRHIKAGQ</sequence>
<dbReference type="Gene3D" id="3.40.190.10">
    <property type="entry name" value="Periplasmic binding protein-like II"/>
    <property type="match status" value="2"/>
</dbReference>
<protein>
    <submittedName>
        <fullName evidence="3">Substrate-binding domain-containing protein</fullName>
    </submittedName>
</protein>
<dbReference type="Proteomes" id="UP001495910">
    <property type="component" value="Unassembled WGS sequence"/>
</dbReference>
<evidence type="ECO:0000256" key="1">
    <source>
        <dbReference type="ARBA" id="ARBA00022729"/>
    </source>
</evidence>
<gene>
    <name evidence="3" type="ORF">V8G57_25555</name>
</gene>
<dbReference type="RefSeq" id="WP_342831814.1">
    <property type="nucleotide sequence ID" value="NZ_JBANDC010000033.1"/>
</dbReference>
<dbReference type="Pfam" id="PF12849">
    <property type="entry name" value="PBP_like_2"/>
    <property type="match status" value="1"/>
</dbReference>
<feature type="domain" description="PBP" evidence="2">
    <location>
        <begin position="71"/>
        <end position="317"/>
    </location>
</feature>
<organism evidence="3 4">
    <name type="scientific">Collimonas rhizosphaerae</name>
    <dbReference type="NCBI Taxonomy" id="3126357"/>
    <lineage>
        <taxon>Bacteria</taxon>
        <taxon>Pseudomonadati</taxon>
        <taxon>Pseudomonadota</taxon>
        <taxon>Betaproteobacteria</taxon>
        <taxon>Burkholderiales</taxon>
        <taxon>Oxalobacteraceae</taxon>
        <taxon>Collimonas</taxon>
    </lineage>
</organism>
<dbReference type="InterPro" id="IPR024370">
    <property type="entry name" value="PBP_domain"/>
</dbReference>
<reference evidence="3 4" key="1">
    <citation type="submission" date="2024-02" db="EMBL/GenBank/DDBJ databases">
        <title>Draft genome sequence of Collimonas sp. strain H4R21, an effective mineral-weathering bacterial strain isolated from the beech rhizosphere.</title>
        <authorList>
            <person name="Morin E."/>
            <person name="Uroz S."/>
            <person name="Leveau J.H.J."/>
            <person name="Kumar R."/>
            <person name="Rey M.W."/>
            <person name="Pham J."/>
        </authorList>
    </citation>
    <scope>NUCLEOTIDE SEQUENCE [LARGE SCALE GENOMIC DNA]</scope>
    <source>
        <strain evidence="3 4">H4R21</strain>
    </source>
</reference>
<keyword evidence="4" id="KW-1185">Reference proteome</keyword>
<proteinExistence type="predicted"/>
<name>A0ABU9Q3L1_9BURK</name>
<evidence type="ECO:0000259" key="2">
    <source>
        <dbReference type="Pfam" id="PF12849"/>
    </source>
</evidence>
<dbReference type="InterPro" id="IPR050811">
    <property type="entry name" value="Phosphate_ABC_transporter"/>
</dbReference>
<dbReference type="SUPFAM" id="SSF53850">
    <property type="entry name" value="Periplasmic binding protein-like II"/>
    <property type="match status" value="1"/>
</dbReference>
<keyword evidence="1" id="KW-0732">Signal</keyword>
<dbReference type="PANTHER" id="PTHR30570:SF1">
    <property type="entry name" value="PHOSPHATE-BINDING PROTEIN PSTS"/>
    <property type="match status" value="1"/>
</dbReference>
<accession>A0ABU9Q3L1</accession>
<evidence type="ECO:0000313" key="3">
    <source>
        <dbReference type="EMBL" id="MEM4990780.1"/>
    </source>
</evidence>
<dbReference type="PANTHER" id="PTHR30570">
    <property type="entry name" value="PERIPLASMIC PHOSPHATE BINDING COMPONENT OF PHOSPHATE ABC TRANSPORTER"/>
    <property type="match status" value="1"/>
</dbReference>